<gene>
    <name evidence="2" type="ORF">RCL2_000811900</name>
</gene>
<comment type="caution">
    <text evidence="2">The sequence shown here is derived from an EMBL/GenBank/DDBJ whole genome shotgun (WGS) entry which is preliminary data.</text>
</comment>
<evidence type="ECO:0000259" key="1">
    <source>
        <dbReference type="Pfam" id="PF13401"/>
    </source>
</evidence>
<organism evidence="2 3">
    <name type="scientific">Rhizophagus clarus</name>
    <dbReference type="NCBI Taxonomy" id="94130"/>
    <lineage>
        <taxon>Eukaryota</taxon>
        <taxon>Fungi</taxon>
        <taxon>Fungi incertae sedis</taxon>
        <taxon>Mucoromycota</taxon>
        <taxon>Glomeromycotina</taxon>
        <taxon>Glomeromycetes</taxon>
        <taxon>Glomerales</taxon>
        <taxon>Glomeraceae</taxon>
        <taxon>Rhizophagus</taxon>
    </lineage>
</organism>
<dbReference type="PANTHER" id="PTHR36168:SF1">
    <property type="entry name" value="ORC1-LIKE AAA ATPASE DOMAIN-CONTAINING PROTEIN"/>
    <property type="match status" value="1"/>
</dbReference>
<dbReference type="AlphaFoldDB" id="A0A8H3L2Z4"/>
<protein>
    <submittedName>
        <fullName evidence="2">P-loop containing nucleoside triphosphate hydrolase protein</fullName>
    </submittedName>
</protein>
<reference evidence="2" key="1">
    <citation type="submission" date="2019-10" db="EMBL/GenBank/DDBJ databases">
        <title>Conservation and host-specific expression of non-tandemly repeated heterogenous ribosome RNA gene in arbuscular mycorrhizal fungi.</title>
        <authorList>
            <person name="Maeda T."/>
            <person name="Kobayashi Y."/>
            <person name="Nakagawa T."/>
            <person name="Ezawa T."/>
            <person name="Yamaguchi K."/>
            <person name="Bino T."/>
            <person name="Nishimoto Y."/>
            <person name="Shigenobu S."/>
            <person name="Kawaguchi M."/>
        </authorList>
    </citation>
    <scope>NUCLEOTIDE SEQUENCE</scope>
    <source>
        <strain evidence="2">HR1</strain>
    </source>
</reference>
<sequence length="454" mass="51367">MIQPDENQSRYYTICGENGTGKTTLIRLAPREVGHDVVYVEVPPVANDFSEAFGDAINFAIEEDWVRALKAFQHAAKAHKVKYGRPMVIVYNNVSRLDPEIISILQNSAKDNANSQTYIAVFVSSEGSVPKIMENNSSYSRASDEPIEIGDLTKNESIEYLVNKRKIKEAAADSLYELVDGHFIDLEFVAVQFLAGRVFTDIKQAILRKIEKKLKSAQICPKQKYHEVEEADEVLEKNVFACHPGKNTVTFQPQSVELYIMTEADDFGVKIIDLTPTDEEPSHQHPYNLKPPRENYEILGPLLRVGSLEGSAWTAKSLKTSCHLMLPHSVIEVSEAEIDASVCNVQMNDETNELCKKSQPMVVDTINKPSRAASLGCKLQDQDQDDDIDYVKELVCYIEEVSNYGFEHIIVIGDYIGLLFMDCFGRVFDLDAMGVMVTWLLFVLKWWKERHRDL</sequence>
<dbReference type="EMBL" id="BLAL01000053">
    <property type="protein sequence ID" value="GES80858.1"/>
    <property type="molecule type" value="Genomic_DNA"/>
</dbReference>
<evidence type="ECO:0000313" key="2">
    <source>
        <dbReference type="EMBL" id="GES80858.1"/>
    </source>
</evidence>
<accession>A0A8H3L2Z4</accession>
<proteinExistence type="predicted"/>
<dbReference type="SUPFAM" id="SSF52540">
    <property type="entry name" value="P-loop containing nucleoside triphosphate hydrolases"/>
    <property type="match status" value="1"/>
</dbReference>
<dbReference type="OrthoDB" id="511599at2759"/>
<dbReference type="InterPro" id="IPR049945">
    <property type="entry name" value="AAA_22"/>
</dbReference>
<keyword evidence="2" id="KW-0378">Hydrolase</keyword>
<dbReference type="Proteomes" id="UP000615446">
    <property type="component" value="Unassembled WGS sequence"/>
</dbReference>
<dbReference type="InterPro" id="IPR027417">
    <property type="entry name" value="P-loop_NTPase"/>
</dbReference>
<dbReference type="PANTHER" id="PTHR36168">
    <property type="entry name" value="CHROMOSOME 1, WHOLE GENOME SHOTGUN SEQUENCE"/>
    <property type="match status" value="1"/>
</dbReference>
<name>A0A8H3L2Z4_9GLOM</name>
<dbReference type="Pfam" id="PF13401">
    <property type="entry name" value="AAA_22"/>
    <property type="match status" value="1"/>
</dbReference>
<dbReference type="GO" id="GO:0016887">
    <property type="term" value="F:ATP hydrolysis activity"/>
    <property type="evidence" value="ECO:0007669"/>
    <property type="project" value="InterPro"/>
</dbReference>
<dbReference type="Gene3D" id="3.40.50.300">
    <property type="entry name" value="P-loop containing nucleotide triphosphate hydrolases"/>
    <property type="match status" value="1"/>
</dbReference>
<feature type="domain" description="ORC1/DEAH AAA+ ATPase" evidence="1">
    <location>
        <begin position="10"/>
        <end position="110"/>
    </location>
</feature>
<evidence type="ECO:0000313" key="3">
    <source>
        <dbReference type="Proteomes" id="UP000615446"/>
    </source>
</evidence>